<dbReference type="PRINTS" id="PR00508">
    <property type="entry name" value="S21N4MTFRASE"/>
</dbReference>
<evidence type="ECO:0000256" key="2">
    <source>
        <dbReference type="ARBA" id="ARBA00022603"/>
    </source>
</evidence>
<protein>
    <submittedName>
        <fullName evidence="6">Uncharacterized protein LOC110347613</fullName>
    </submittedName>
</protein>
<keyword evidence="5" id="KW-1185">Reference proteome</keyword>
<dbReference type="PANTHER" id="PTHR13370">
    <property type="entry name" value="RNA METHYLASE-RELATED"/>
    <property type="match status" value="1"/>
</dbReference>
<dbReference type="InterPro" id="IPR029063">
    <property type="entry name" value="SAM-dependent_MTases_sf"/>
</dbReference>
<dbReference type="GO" id="GO:0003677">
    <property type="term" value="F:DNA binding"/>
    <property type="evidence" value="ECO:0007669"/>
    <property type="project" value="InterPro"/>
</dbReference>
<evidence type="ECO:0000256" key="3">
    <source>
        <dbReference type="ARBA" id="ARBA00022679"/>
    </source>
</evidence>
<dbReference type="PANTHER" id="PTHR13370:SF3">
    <property type="entry name" value="TRNA (GUANINE(10)-N2)-METHYLTRANSFERASE HOMOLOG"/>
    <property type="match status" value="1"/>
</dbReference>
<dbReference type="CDD" id="cd02440">
    <property type="entry name" value="AdoMet_MTases"/>
    <property type="match status" value="1"/>
</dbReference>
<organism evidence="5 6">
    <name type="scientific">Heterocephalus glaber</name>
    <name type="common">Naked mole rat</name>
    <dbReference type="NCBI Taxonomy" id="10181"/>
    <lineage>
        <taxon>Eukaryota</taxon>
        <taxon>Metazoa</taxon>
        <taxon>Chordata</taxon>
        <taxon>Craniata</taxon>
        <taxon>Vertebrata</taxon>
        <taxon>Euteleostomi</taxon>
        <taxon>Mammalia</taxon>
        <taxon>Eutheria</taxon>
        <taxon>Euarchontoglires</taxon>
        <taxon>Glires</taxon>
        <taxon>Rodentia</taxon>
        <taxon>Hystricomorpha</taxon>
        <taxon>Bathyergidae</taxon>
        <taxon>Heterocephalus</taxon>
    </lineage>
</organism>
<dbReference type="GO" id="GO:0005737">
    <property type="term" value="C:cytoplasm"/>
    <property type="evidence" value="ECO:0007669"/>
    <property type="project" value="TreeGrafter"/>
</dbReference>
<proteinExistence type="inferred from homology"/>
<evidence type="ECO:0000259" key="4">
    <source>
        <dbReference type="Pfam" id="PF01555"/>
    </source>
</evidence>
<dbReference type="GeneID" id="110347613"/>
<dbReference type="InterPro" id="IPR001091">
    <property type="entry name" value="RM_Methyltransferase"/>
</dbReference>
<gene>
    <name evidence="6" type="primary">LOC110347613</name>
</gene>
<dbReference type="InterPro" id="IPR002941">
    <property type="entry name" value="DNA_methylase_N4/N6"/>
</dbReference>
<sequence>MISLTPYYQDDLVTLYHADCREVLGMLADEAVDAVVTDPPYTERVHTNSRVSTEEHATVGMSFASITDDDLDAIMAECGRVSRGWVVANMDYQHAAKFDAEPPAGLTMKRIGVWMKKAPMPQLTGDRPAQGWEAIAYMHRDDRKSLWTGGGLAGNFYLPASRGLGHPTSKPIGMVETFIDWFTAHEPGAPAPVVLDPFAGSGTTLRAAKNIGRRAIGVEVDESYCELIAKRLAQEVLFS</sequence>
<keyword evidence="2" id="KW-0489">Methyltransferase</keyword>
<dbReference type="GO" id="GO:0008170">
    <property type="term" value="F:N-methyltransferase activity"/>
    <property type="evidence" value="ECO:0007669"/>
    <property type="project" value="InterPro"/>
</dbReference>
<comment type="similarity">
    <text evidence="1">Belongs to the N(4)/N(6)-methyltransferase family.</text>
</comment>
<dbReference type="Gene3D" id="3.40.50.150">
    <property type="entry name" value="Vaccinia Virus protein VP39"/>
    <property type="match status" value="1"/>
</dbReference>
<evidence type="ECO:0000256" key="1">
    <source>
        <dbReference type="ARBA" id="ARBA00006594"/>
    </source>
</evidence>
<dbReference type="GO" id="GO:0032259">
    <property type="term" value="P:methylation"/>
    <property type="evidence" value="ECO:0007669"/>
    <property type="project" value="UniProtKB-KW"/>
</dbReference>
<keyword evidence="3" id="KW-0808">Transferase</keyword>
<evidence type="ECO:0000313" key="6">
    <source>
        <dbReference type="RefSeq" id="XP_021108273.1"/>
    </source>
</evidence>
<dbReference type="Proteomes" id="UP000694906">
    <property type="component" value="Unplaced"/>
</dbReference>
<feature type="domain" description="DNA methylase N-4/N-6" evidence="4">
    <location>
        <begin position="165"/>
        <end position="229"/>
    </location>
</feature>
<dbReference type="RefSeq" id="XP_021108273.1">
    <property type="nucleotide sequence ID" value="XM_021252614.1"/>
</dbReference>
<dbReference type="InterPro" id="IPR002052">
    <property type="entry name" value="DNA_methylase_N6_adenine_CS"/>
</dbReference>
<dbReference type="Pfam" id="PF01555">
    <property type="entry name" value="N6_N4_Mtase"/>
    <property type="match status" value="1"/>
</dbReference>
<evidence type="ECO:0000313" key="5">
    <source>
        <dbReference type="Proteomes" id="UP000694906"/>
    </source>
</evidence>
<dbReference type="SUPFAM" id="SSF53335">
    <property type="entry name" value="S-adenosyl-L-methionine-dependent methyltransferases"/>
    <property type="match status" value="1"/>
</dbReference>
<accession>A0AAX6SHF4</accession>
<dbReference type="PROSITE" id="PS00092">
    <property type="entry name" value="N6_MTASE"/>
    <property type="match status" value="1"/>
</dbReference>
<dbReference type="GO" id="GO:0009007">
    <property type="term" value="F:site-specific DNA-methyltransferase (adenine-specific) activity"/>
    <property type="evidence" value="ECO:0007669"/>
    <property type="project" value="TreeGrafter"/>
</dbReference>
<dbReference type="AlphaFoldDB" id="A0AAX6SHF4"/>
<name>A0AAX6SHF4_HETGA</name>
<reference evidence="6" key="1">
    <citation type="submission" date="2025-08" db="UniProtKB">
        <authorList>
            <consortium name="RefSeq"/>
        </authorList>
    </citation>
    <scope>IDENTIFICATION</scope>
</reference>